<dbReference type="Proteomes" id="UP000448575">
    <property type="component" value="Unassembled WGS sequence"/>
</dbReference>
<comment type="caution">
    <text evidence="2">The sequence shown here is derived from an EMBL/GenBank/DDBJ whole genome shotgun (WGS) entry which is preliminary data.</text>
</comment>
<reference evidence="2 3" key="1">
    <citation type="submission" date="2019-12" db="EMBL/GenBank/DDBJ databases">
        <title>Novel species isolated from a subtropical stream in China.</title>
        <authorList>
            <person name="Lu H."/>
        </authorList>
    </citation>
    <scope>NUCLEOTIDE SEQUENCE [LARGE SCALE GENOMIC DNA]</scope>
    <source>
        <strain evidence="2 3">DS3</strain>
    </source>
</reference>
<proteinExistence type="predicted"/>
<protein>
    <recommendedName>
        <fullName evidence="4">MipA/OmpV family protein</fullName>
    </recommendedName>
</protein>
<evidence type="ECO:0000313" key="2">
    <source>
        <dbReference type="EMBL" id="MYN04729.1"/>
    </source>
</evidence>
<organism evidence="2 3">
    <name type="scientific">Pseudoduganella guangdongensis</name>
    <dbReference type="NCBI Taxonomy" id="2692179"/>
    <lineage>
        <taxon>Bacteria</taxon>
        <taxon>Pseudomonadati</taxon>
        <taxon>Pseudomonadota</taxon>
        <taxon>Betaproteobacteria</taxon>
        <taxon>Burkholderiales</taxon>
        <taxon>Oxalobacteraceae</taxon>
        <taxon>Telluria group</taxon>
        <taxon>Pseudoduganella</taxon>
    </lineage>
</organism>
<keyword evidence="3" id="KW-1185">Reference proteome</keyword>
<feature type="signal peptide" evidence="1">
    <location>
        <begin position="1"/>
        <end position="20"/>
    </location>
</feature>
<dbReference type="EMBL" id="WWCJ01000020">
    <property type="protein sequence ID" value="MYN04729.1"/>
    <property type="molecule type" value="Genomic_DNA"/>
</dbReference>
<feature type="chain" id="PRO_5027042400" description="MipA/OmpV family protein" evidence="1">
    <location>
        <begin position="21"/>
        <end position="217"/>
    </location>
</feature>
<keyword evidence="1" id="KW-0732">Signal</keyword>
<evidence type="ECO:0000313" key="3">
    <source>
        <dbReference type="Proteomes" id="UP000448575"/>
    </source>
</evidence>
<dbReference type="AlphaFoldDB" id="A0A6N9HMW6"/>
<evidence type="ECO:0000256" key="1">
    <source>
        <dbReference type="SAM" id="SignalP"/>
    </source>
</evidence>
<name>A0A6N9HMW6_9BURK</name>
<dbReference type="RefSeq" id="WP_161027688.1">
    <property type="nucleotide sequence ID" value="NZ_WWCJ01000020.1"/>
</dbReference>
<evidence type="ECO:0008006" key="4">
    <source>
        <dbReference type="Google" id="ProtNLM"/>
    </source>
</evidence>
<accession>A0A6N9HMW6</accession>
<gene>
    <name evidence="2" type="ORF">GTP41_21785</name>
</gene>
<sequence length="217" mass="23562">MRAAILLLPLLLAAAGQAGAQSPVTLMPEGSREGSFGFAYGEAWTRQGSNTRETSVYPWLSMAWSNGAFVEGLSAGWKLSEDQHLQYGPLLSFSRRAQGVGGTQPTPGAFVQWRVLHDVELVALTGVGVRDGAVKAELALNWFYPVDADHTMVLQAATAKDELWSNRLGARWYWRLGRRHTLMTSVTGIRLAGSSAHAPGVERRSSVAWSAGLLYSF</sequence>